<gene>
    <name evidence="1" type="ORF">ABWK59_10250</name>
</gene>
<organism evidence="1">
    <name type="scientific">Kitasatospora camelliae</name>
    <dbReference type="NCBI Taxonomy" id="3156397"/>
    <lineage>
        <taxon>Bacteria</taxon>
        <taxon>Bacillati</taxon>
        <taxon>Actinomycetota</taxon>
        <taxon>Actinomycetes</taxon>
        <taxon>Kitasatosporales</taxon>
        <taxon>Streptomycetaceae</taxon>
        <taxon>Kitasatospora</taxon>
    </lineage>
</organism>
<dbReference type="InterPro" id="IPR011041">
    <property type="entry name" value="Quinoprot_gluc/sorb_DH_b-prop"/>
</dbReference>
<dbReference type="AlphaFoldDB" id="A0AAU8JVX0"/>
<evidence type="ECO:0000313" key="1">
    <source>
        <dbReference type="EMBL" id="XCM79280.1"/>
    </source>
</evidence>
<dbReference type="SUPFAM" id="SSF50952">
    <property type="entry name" value="Soluble quinoprotein glucose dehydrogenase"/>
    <property type="match status" value="1"/>
</dbReference>
<dbReference type="InterPro" id="IPR001680">
    <property type="entry name" value="WD40_rpt"/>
</dbReference>
<proteinExistence type="predicted"/>
<dbReference type="KEGG" id="kcm:ABWK59_10250"/>
<name>A0AAU8JVX0_9ACTN</name>
<sequence>MTEDASWVPPLRAGRKPAGQALFGWLEDSRAPRVCRIAGSSGSGRTHLLNWLATAAPPNNPRPSRRVHAYLNAAGHTARSAAWTLADRLRLAASTPARLAATLKYAPPRVLVIADLNRAAEPERLVTDLIALLLLVPDLRLAVECADGTPEAAALAALEPRAAVLDLDDPRWTDPDRFAAWCAKLPGSPPPAEQVHPGPGLAQLAARIPGGVPLDPATPLADRLDEAAAAWWHALPEDLRPTVRALAAVTRPALAEEWATLPGSGGPDAVRRAGDLLPPHPDGLSWRLHLDPLTRLATADAPVDHAALARDLAAALPAGPDGRPDPTGADPDRLGLLLRHAAAAGTAAGLLADPRLAAAADPLAVTAALHTTPAADTALADAWSTAGQALLALDEPGDRATVLHAWQHGTDPDRDRALAAALPARPRWYGLWRHRPQAGVVRGLTAGRGPYAGRVLVATDAGVQVLDAYTGQPAGPALRPLPVRPTALACGEDGAVLALGGDGTLTGLPSPAPSGAPRTATAVAGWAVQQAGGGLTALAAPMIDGNPLVVVGDGTGRITCFHTPGQPGVATDKPLHDGGVTAVAVAELGDVLMVVSGGRDGTMRLWKPGQDPLATPLTGRPSPVTAVAAGDTDHGPVYLTAWADGTVRLLRLTNGDTEETHLRLGSAVDAATIDPTGRIHLATLDAVHCIYLPPTP</sequence>
<dbReference type="Pfam" id="PF00400">
    <property type="entry name" value="WD40"/>
    <property type="match status" value="1"/>
</dbReference>
<evidence type="ECO:0008006" key="2">
    <source>
        <dbReference type="Google" id="ProtNLM"/>
    </source>
</evidence>
<dbReference type="Gene3D" id="2.130.10.10">
    <property type="entry name" value="YVTN repeat-like/Quinoprotein amine dehydrogenase"/>
    <property type="match status" value="1"/>
</dbReference>
<reference evidence="1" key="1">
    <citation type="submission" date="2024-06" db="EMBL/GenBank/DDBJ databases">
        <title>The genome sequences of Kitasatospora sp. strain HUAS MG31.</title>
        <authorList>
            <person name="Mo P."/>
        </authorList>
    </citation>
    <scope>NUCLEOTIDE SEQUENCE</scope>
    <source>
        <strain evidence="1">HUAS MG31</strain>
    </source>
</reference>
<dbReference type="SUPFAM" id="SSF52540">
    <property type="entry name" value="P-loop containing nucleoside triphosphate hydrolases"/>
    <property type="match status" value="1"/>
</dbReference>
<dbReference type="InterPro" id="IPR027417">
    <property type="entry name" value="P-loop_NTPase"/>
</dbReference>
<dbReference type="EMBL" id="CP159872">
    <property type="protein sequence ID" value="XCM79280.1"/>
    <property type="molecule type" value="Genomic_DNA"/>
</dbReference>
<dbReference type="InterPro" id="IPR015943">
    <property type="entry name" value="WD40/YVTN_repeat-like_dom_sf"/>
</dbReference>
<dbReference type="RefSeq" id="WP_354639804.1">
    <property type="nucleotide sequence ID" value="NZ_CP159872.1"/>
</dbReference>
<protein>
    <recommendedName>
        <fullName evidence="2">WD40 repeat protein</fullName>
    </recommendedName>
</protein>
<accession>A0AAU8JVX0</accession>